<name>A0A1A8WRM7_PLAOA</name>
<feature type="compositionally biased region" description="Polar residues" evidence="1">
    <location>
        <begin position="262"/>
        <end position="272"/>
    </location>
</feature>
<feature type="compositionally biased region" description="Low complexity" evidence="1">
    <location>
        <begin position="445"/>
        <end position="472"/>
    </location>
</feature>
<feature type="compositionally biased region" description="Polar residues" evidence="1">
    <location>
        <begin position="473"/>
        <end position="494"/>
    </location>
</feature>
<organism evidence="3 4">
    <name type="scientific">Plasmodium ovale curtisi</name>
    <dbReference type="NCBI Taxonomy" id="864141"/>
    <lineage>
        <taxon>Eukaryota</taxon>
        <taxon>Sar</taxon>
        <taxon>Alveolata</taxon>
        <taxon>Apicomplexa</taxon>
        <taxon>Aconoidasida</taxon>
        <taxon>Haemosporida</taxon>
        <taxon>Plasmodiidae</taxon>
        <taxon>Plasmodium</taxon>
        <taxon>Plasmodium (Plasmodium)</taxon>
    </lineage>
</organism>
<dbReference type="AlphaFoldDB" id="A0A1A8WRM7"/>
<gene>
    <name evidence="3" type="ORF">POVCU2_0085010</name>
</gene>
<feature type="compositionally biased region" description="Basic and acidic residues" evidence="1">
    <location>
        <begin position="177"/>
        <end position="195"/>
    </location>
</feature>
<feature type="compositionally biased region" description="Basic and acidic residues" evidence="1">
    <location>
        <begin position="244"/>
        <end position="254"/>
    </location>
</feature>
<keyword evidence="2" id="KW-1133">Transmembrane helix</keyword>
<feature type="compositionally biased region" description="Basic and acidic residues" evidence="1">
    <location>
        <begin position="295"/>
        <end position="305"/>
    </location>
</feature>
<feature type="compositionally biased region" description="Polar residues" evidence="1">
    <location>
        <begin position="534"/>
        <end position="554"/>
    </location>
</feature>
<protein>
    <submittedName>
        <fullName evidence="3">STP1 protein</fullName>
    </submittedName>
</protein>
<accession>A0A1A8WRM7</accession>
<feature type="compositionally biased region" description="Low complexity" evidence="1">
    <location>
        <begin position="353"/>
        <end position="380"/>
    </location>
</feature>
<feature type="compositionally biased region" description="Low complexity" evidence="1">
    <location>
        <begin position="396"/>
        <end position="424"/>
    </location>
</feature>
<dbReference type="Proteomes" id="UP000078560">
    <property type="component" value="Unassembled WGS sequence"/>
</dbReference>
<reference evidence="4" key="1">
    <citation type="submission" date="2016-05" db="EMBL/GenBank/DDBJ databases">
        <authorList>
            <person name="Naeem Raeece"/>
        </authorList>
    </citation>
    <scope>NUCLEOTIDE SEQUENCE [LARGE SCALE GENOMIC DNA]</scope>
</reference>
<evidence type="ECO:0000313" key="3">
    <source>
        <dbReference type="EMBL" id="SBS93975.1"/>
    </source>
</evidence>
<keyword evidence="2" id="KW-0812">Transmembrane</keyword>
<feature type="region of interest" description="Disordered" evidence="1">
    <location>
        <begin position="175"/>
        <end position="575"/>
    </location>
</feature>
<evidence type="ECO:0000256" key="1">
    <source>
        <dbReference type="SAM" id="MobiDB-lite"/>
    </source>
</evidence>
<proteinExistence type="predicted"/>
<feature type="compositionally biased region" description="Polar residues" evidence="1">
    <location>
        <begin position="335"/>
        <end position="352"/>
    </location>
</feature>
<feature type="compositionally biased region" description="Polar residues" evidence="1">
    <location>
        <begin position="425"/>
        <end position="444"/>
    </location>
</feature>
<evidence type="ECO:0000313" key="4">
    <source>
        <dbReference type="Proteomes" id="UP000078560"/>
    </source>
</evidence>
<dbReference type="EMBL" id="FLQU01001672">
    <property type="protein sequence ID" value="SBS93975.1"/>
    <property type="molecule type" value="Genomic_DNA"/>
</dbReference>
<feature type="compositionally biased region" description="Polar residues" evidence="1">
    <location>
        <begin position="199"/>
        <end position="209"/>
    </location>
</feature>
<keyword evidence="2" id="KW-0472">Membrane</keyword>
<feature type="compositionally biased region" description="Polar residues" evidence="1">
    <location>
        <begin position="508"/>
        <end position="527"/>
    </location>
</feature>
<feature type="compositionally biased region" description="Polar residues" evidence="1">
    <location>
        <begin position="307"/>
        <end position="324"/>
    </location>
</feature>
<evidence type="ECO:0000256" key="2">
    <source>
        <dbReference type="SAM" id="Phobius"/>
    </source>
</evidence>
<feature type="transmembrane region" description="Helical" evidence="2">
    <location>
        <begin position="669"/>
        <end position="692"/>
    </location>
</feature>
<feature type="compositionally biased region" description="Basic and acidic residues" evidence="1">
    <location>
        <begin position="226"/>
        <end position="235"/>
    </location>
</feature>
<sequence>MADNLGYTTITHGTPVDMFFFMIKSDIKKLIHTHGHKNCGLRHEELCKEIQKVIAEKKKIVFSIMDERGKQKWNNDWNSQKKEFFNNLFAEEGFINMCFPKKFTNNPSLYELKSKHIQFCKKRDVWKAAVKKNNEYNECVKYNKWIETERTSFTHEYLDNAKVFRSQTVNKYFSTKEYPRGHDPRGTYLKSKLDCTKYNPPTSSHSQRPTAKDPPNSIHPSTTPDVTKRSKEKNGKSVPDVDSESSKTKPDENMPLKPKLSTAGSRISPSTKTETDDAVNGEKTNVKAKGPVPTIKEDGEKKEGTSIHLQQPTYSTPPKESNQTQRDKTPPRAQISPSHPNDATSTPVIQHVSSPTGTTTSSLTMTSPSSLDSVSPSLSDPIPPAAVTKDQDRALHSTTTSDTLATTHSTETLSSPSAAVLSLAQPQSPSQNTLPAVTATQETRTPVSSIASTVTTTVTTTTTSSVADTSPTMSTTKEPISSIKQVPSTSNSQESPPPQAASEPKITEPTTEPQQKITRTPTPLSGSHTGGVSDPTQPVTDDVSKQTSLPSEASSEYKDTKPKPGAQLTNDISQTSGQKTDNVVVAADVKLLRTINQTDSMRNISPDHTGISRDHDQLTHHVNADLGKIPSVKQGKYLNNNSFTQNRKNDNPNIISEGIPPLMHIIPPLLVILATITLLFQLYKYTPFGLFLGRRRKRKKHDLKRIFEIPEKCTYEYPNITEREMEDPNLVGQTQENDVYVKLLKINWYKQEMQKRKKKNKTTLIEVHMEVLEEHKKDEWELHKGDFLEICLRGFINEENETYQKFSNSELIVNNIKNEKTIEDIQKQEILWNNWIENHRNILEQWKEKEWFHILKNKWRNEQQKYKEKNYKLQENILNEQETHSIVSQKDIWKRWISKQATLIDMFNKEDWFKSMVYVQDREKNNYHVNEYKNTSITSQTELKNEKTNYEHCRRKNIIQKLMVQIHMMVLEECIKDDFIKHKELCIDNFIEDIHNQNNYDEKRNILQCDTDDFDVLEFQEIQTSRNK</sequence>